<dbReference type="Pfam" id="PF04811">
    <property type="entry name" value="Sec23_trunk"/>
    <property type="match status" value="1"/>
</dbReference>
<dbReference type="GO" id="GO:0090110">
    <property type="term" value="P:COPII-coated vesicle cargo loading"/>
    <property type="evidence" value="ECO:0007669"/>
    <property type="project" value="TreeGrafter"/>
</dbReference>
<dbReference type="Gene3D" id="3.40.20.10">
    <property type="entry name" value="Severin"/>
    <property type="match status" value="1"/>
</dbReference>
<keyword evidence="4 9" id="KW-0862">Zinc</keyword>
<reference evidence="16 17" key="1">
    <citation type="journal article" date="2021" name="MBio">
        <title>A New Model Trypanosomatid, Novymonas esmeraldas: Genomic Perception of Its 'Candidatus Pandoraea novymonadis' Endosymbiont.</title>
        <authorList>
            <person name="Zakharova A."/>
            <person name="Saura A."/>
            <person name="Butenko A."/>
            <person name="Podesvova L."/>
            <person name="Warmusova S."/>
            <person name="Kostygov A.Y."/>
            <person name="Nenarokova A."/>
            <person name="Lukes J."/>
            <person name="Opperdoes F.R."/>
            <person name="Yurchenko V."/>
        </authorList>
    </citation>
    <scope>NUCLEOTIDE SEQUENCE [LARGE SCALE GENOMIC DNA]</scope>
    <source>
        <strain evidence="16 17">E262AT.01</strain>
    </source>
</reference>
<evidence type="ECO:0000256" key="7">
    <source>
        <dbReference type="ARBA" id="ARBA00023136"/>
    </source>
</evidence>
<keyword evidence="8 9" id="KW-0968">Cytoplasmic vesicle</keyword>
<comment type="function">
    <text evidence="9">Component of the coat protein complex II (COPII) which promotes the formation of transport vesicles from the endoplasmic reticulum (ER). The coat has two main functions, the physical deformation of the endoplasmic reticulum membrane into vesicles and the selection of cargo molecules.</text>
</comment>
<feature type="domain" description="Sec23/Sec24 helical" evidence="14">
    <location>
        <begin position="614"/>
        <end position="712"/>
    </location>
</feature>
<protein>
    <recommendedName>
        <fullName evidence="9">Protein transport protein SEC23</fullName>
    </recommendedName>
</protein>
<evidence type="ECO:0000256" key="4">
    <source>
        <dbReference type="ARBA" id="ARBA00022833"/>
    </source>
</evidence>
<dbReference type="InterPro" id="IPR036174">
    <property type="entry name" value="Znf_Sec23_Sec24_sf"/>
</dbReference>
<dbReference type="InterPro" id="IPR006896">
    <property type="entry name" value="Sec23/24_trunk_dom"/>
</dbReference>
<keyword evidence="7 9" id="KW-0472">Membrane</keyword>
<evidence type="ECO:0000259" key="11">
    <source>
        <dbReference type="Pfam" id="PF00626"/>
    </source>
</evidence>
<dbReference type="SUPFAM" id="SSF53300">
    <property type="entry name" value="vWA-like"/>
    <property type="match status" value="1"/>
</dbReference>
<dbReference type="InterPro" id="IPR006895">
    <property type="entry name" value="Znf_Sec23_Sec24"/>
</dbReference>
<feature type="compositionally biased region" description="Polar residues" evidence="10">
    <location>
        <begin position="93"/>
        <end position="117"/>
    </location>
</feature>
<dbReference type="GO" id="GO:0005789">
    <property type="term" value="C:endoplasmic reticulum membrane"/>
    <property type="evidence" value="ECO:0007669"/>
    <property type="project" value="UniProtKB-SubCell"/>
</dbReference>
<feature type="domain" description="Gelsolin-like" evidence="11">
    <location>
        <begin position="728"/>
        <end position="807"/>
    </location>
</feature>
<dbReference type="Pfam" id="PF08033">
    <property type="entry name" value="Sec23_BS"/>
    <property type="match status" value="1"/>
</dbReference>
<dbReference type="SUPFAM" id="SSF81995">
    <property type="entry name" value="beta-sandwich domain of Sec23/24"/>
    <property type="match status" value="1"/>
</dbReference>
<gene>
    <name evidence="16" type="ORF">NESM_000299000</name>
</gene>
<evidence type="ECO:0000256" key="1">
    <source>
        <dbReference type="ARBA" id="ARBA00022448"/>
    </source>
</evidence>
<dbReference type="Proteomes" id="UP001430356">
    <property type="component" value="Unassembled WGS sequence"/>
</dbReference>
<dbReference type="InterPro" id="IPR029006">
    <property type="entry name" value="ADF-H/Gelsolin-like_dom_sf"/>
</dbReference>
<evidence type="ECO:0000259" key="13">
    <source>
        <dbReference type="Pfam" id="PF04811"/>
    </source>
</evidence>
<keyword evidence="3 9" id="KW-0256">Endoplasmic reticulum</keyword>
<dbReference type="InterPro" id="IPR036180">
    <property type="entry name" value="Gelsolin-like_dom_sf"/>
</dbReference>
<dbReference type="FunFam" id="3.40.20.10:FF:000070">
    <property type="entry name" value="Protein transport protein SEC23"/>
    <property type="match status" value="1"/>
</dbReference>
<dbReference type="PANTHER" id="PTHR11141">
    <property type="entry name" value="PROTEIN TRANSPORT PROTEIN SEC23"/>
    <property type="match status" value="1"/>
</dbReference>
<feature type="domain" description="Sec23/Sec24 trunk" evidence="13">
    <location>
        <begin position="240"/>
        <end position="479"/>
    </location>
</feature>
<comment type="caution">
    <text evidence="16">The sequence shown here is derived from an EMBL/GenBank/DDBJ whole genome shotgun (WGS) entry which is preliminary data.</text>
</comment>
<dbReference type="SUPFAM" id="SSF82919">
    <property type="entry name" value="Zn-finger domain of Sec23/24"/>
    <property type="match status" value="1"/>
</dbReference>
<dbReference type="Gene3D" id="2.60.40.1670">
    <property type="entry name" value="beta-sandwich domain of Sec23/24"/>
    <property type="match status" value="1"/>
</dbReference>
<evidence type="ECO:0000259" key="15">
    <source>
        <dbReference type="Pfam" id="PF08033"/>
    </source>
</evidence>
<dbReference type="GO" id="GO:0008270">
    <property type="term" value="F:zinc ion binding"/>
    <property type="evidence" value="ECO:0007669"/>
    <property type="project" value="InterPro"/>
</dbReference>
<evidence type="ECO:0000256" key="8">
    <source>
        <dbReference type="ARBA" id="ARBA00023329"/>
    </source>
</evidence>
<dbReference type="SUPFAM" id="SSF82754">
    <property type="entry name" value="C-terminal, gelsolin-like domain of Sec23/24"/>
    <property type="match status" value="1"/>
</dbReference>
<keyword evidence="6 9" id="KW-0653">Protein transport</keyword>
<dbReference type="FunFam" id="3.40.50.410:FF:000043">
    <property type="entry name" value="Protein transport protein SEC23"/>
    <property type="match status" value="1"/>
</dbReference>
<evidence type="ECO:0000256" key="3">
    <source>
        <dbReference type="ARBA" id="ARBA00022824"/>
    </source>
</evidence>
<evidence type="ECO:0000259" key="14">
    <source>
        <dbReference type="Pfam" id="PF04815"/>
    </source>
</evidence>
<dbReference type="InterPro" id="IPR006900">
    <property type="entry name" value="Sec23/24_helical_dom"/>
</dbReference>
<organism evidence="16 17">
    <name type="scientific">Novymonas esmeraldas</name>
    <dbReference type="NCBI Taxonomy" id="1808958"/>
    <lineage>
        <taxon>Eukaryota</taxon>
        <taxon>Discoba</taxon>
        <taxon>Euglenozoa</taxon>
        <taxon>Kinetoplastea</taxon>
        <taxon>Metakinetoplastina</taxon>
        <taxon>Trypanosomatida</taxon>
        <taxon>Trypanosomatidae</taxon>
        <taxon>Novymonas</taxon>
    </lineage>
</organism>
<feature type="domain" description="Sec23/Sec24 beta-sandwich" evidence="15">
    <location>
        <begin position="499"/>
        <end position="599"/>
    </location>
</feature>
<dbReference type="Pfam" id="PF04810">
    <property type="entry name" value="zf-Sec23_Sec24"/>
    <property type="match status" value="1"/>
</dbReference>
<feature type="compositionally biased region" description="Low complexity" evidence="10">
    <location>
        <begin position="1"/>
        <end position="31"/>
    </location>
</feature>
<dbReference type="InterPro" id="IPR036465">
    <property type="entry name" value="vWFA_dom_sf"/>
</dbReference>
<dbReference type="Pfam" id="PF04815">
    <property type="entry name" value="Sec23_helical"/>
    <property type="match status" value="1"/>
</dbReference>
<dbReference type="SUPFAM" id="SSF81811">
    <property type="entry name" value="Helical domain of Sec23/24"/>
    <property type="match status" value="1"/>
</dbReference>
<evidence type="ECO:0000259" key="12">
    <source>
        <dbReference type="Pfam" id="PF04810"/>
    </source>
</evidence>
<keyword evidence="17" id="KW-1185">Reference proteome</keyword>
<feature type="compositionally biased region" description="Low complexity" evidence="10">
    <location>
        <begin position="57"/>
        <end position="78"/>
    </location>
</feature>
<dbReference type="GO" id="GO:0070971">
    <property type="term" value="C:endoplasmic reticulum exit site"/>
    <property type="evidence" value="ECO:0007669"/>
    <property type="project" value="TreeGrafter"/>
</dbReference>
<dbReference type="AlphaFoldDB" id="A0AAW0F7U2"/>
<dbReference type="Gene3D" id="1.20.120.730">
    <property type="entry name" value="Sec23/Sec24 helical domain"/>
    <property type="match status" value="1"/>
</dbReference>
<comment type="subcellular location">
    <subcellularLocation>
        <location evidence="9">Cytoplasmic vesicle</location>
        <location evidence="9">COPII-coated vesicle membrane</location>
        <topology evidence="9">Peripheral membrane protein</topology>
        <orientation evidence="9">Cytoplasmic side</orientation>
    </subcellularLocation>
    <subcellularLocation>
        <location evidence="9">Endoplasmic reticulum membrane</location>
        <topology evidence="9">Peripheral membrane protein</topology>
        <orientation evidence="9">Cytoplasmic side</orientation>
    </subcellularLocation>
</comment>
<proteinExistence type="inferred from homology"/>
<evidence type="ECO:0000313" key="17">
    <source>
        <dbReference type="Proteomes" id="UP001430356"/>
    </source>
</evidence>
<evidence type="ECO:0000313" key="16">
    <source>
        <dbReference type="EMBL" id="KAK7202275.1"/>
    </source>
</evidence>
<keyword evidence="5 9" id="KW-0931">ER-Golgi transport</keyword>
<dbReference type="EMBL" id="JAECZO010000028">
    <property type="protein sequence ID" value="KAK7202275.1"/>
    <property type="molecule type" value="Genomic_DNA"/>
</dbReference>
<evidence type="ECO:0000256" key="10">
    <source>
        <dbReference type="SAM" id="MobiDB-lite"/>
    </source>
</evidence>
<dbReference type="GO" id="GO:0006886">
    <property type="term" value="P:intracellular protein transport"/>
    <property type="evidence" value="ECO:0007669"/>
    <property type="project" value="InterPro"/>
</dbReference>
<dbReference type="InterPro" id="IPR012990">
    <property type="entry name" value="Beta-sandwich_Sec23_24"/>
</dbReference>
<evidence type="ECO:0000256" key="6">
    <source>
        <dbReference type="ARBA" id="ARBA00022927"/>
    </source>
</evidence>
<accession>A0AAW0F7U2</accession>
<dbReference type="Gene3D" id="2.30.30.380">
    <property type="entry name" value="Zn-finger domain of Sec23/24"/>
    <property type="match status" value="1"/>
</dbReference>
<sequence length="861" mass="95504">MSSEYGYGSYAAQYGQQQQQQQPQHDQQHAYSTSTAAYGGGAPVNGHGGYGAQNEAYQQYDAQQTYSYQQQQQQQQQYNHYTNGSQQHHHDQTSQAAYNQHQGHQSYQGPEAQQPSLEQPALGTVEENTAEAAARWSWSLYPMNRIDGARMVAPLGCLYSPLGAACPQLNYAPTQCTVCGGVLNPLATLDPRTRMWSCPLCHTKNALPPQHHQANEYNLPPEMQPSSATVEFVARMPSRNPPTFVLVVDTCLDTDEELQGLRDFLLQALQMIPDYANVAMVTYGTTVSVHEIAGPATYPRAMVLRGTQEMTVEQLKVILPNPGRFVAPLRNSAAHMTQLISSMSRDLWPVMKDHRPLRCTGAALSVAASLLQTVSPNTGSCILTFMSGVCTSGPGIVVDVSREKMIRVHADVRDETAAATYWSASCAFYEKLMHRIVAQGHSLNCFVASLDQFGLAEMKTCVQASGGVVLTAESWQEDPFRISLHQFFARREDGTLKLGLNATMDVITSPTWKVQGVIGPCVGTGKRSTSVAEYEIGLGGTCQWTTCQLDSTTTFAIYYDTASTHSSEAAKSPLRYTQIVTRYEMGQETRTRVTTLSLRQAQNPPMPDLVAAFDQETAAVLLAREAVHKTDSMPLFDVLRWLDRTVVRLVSRFGEYTKDVPDSLRLPQEFVYFPAFMYHLRRSGYLQIFNSSPDETASLRLRLLKSSVEDSIVQIQPTLYSYRMDAAPQPVPLDSTAIQPDNILLLDTFFEVLIHYGATIAVWKKAGYAEQEEYAYFKEFLEVPLADAHVLVGARYPTPRLIDVCQDDPDARILYNRINPSRSYASADGGAYGSHDGELVYTDDASLQVFMQHLKKLAVAQ</sequence>
<name>A0AAW0F7U2_9TRYP</name>
<dbReference type="Pfam" id="PF00626">
    <property type="entry name" value="Gelsolin"/>
    <property type="match status" value="1"/>
</dbReference>
<feature type="compositionally biased region" description="Gly residues" evidence="10">
    <location>
        <begin position="38"/>
        <end position="51"/>
    </location>
</feature>
<dbReference type="PANTHER" id="PTHR11141:SF33">
    <property type="entry name" value="PROTEIN TRANSPORT PROTEIN SEC23"/>
    <property type="match status" value="1"/>
</dbReference>
<dbReference type="InterPro" id="IPR036175">
    <property type="entry name" value="Sec23/24_helical_dom_sf"/>
</dbReference>
<dbReference type="InterPro" id="IPR007123">
    <property type="entry name" value="Gelsolin-like_dom"/>
</dbReference>
<keyword evidence="9" id="KW-0963">Cytoplasm</keyword>
<evidence type="ECO:0000256" key="9">
    <source>
        <dbReference type="RuleBase" id="RU365030"/>
    </source>
</evidence>
<feature type="region of interest" description="Disordered" evidence="10">
    <location>
        <begin position="1"/>
        <end position="118"/>
    </location>
</feature>
<dbReference type="GO" id="GO:0030127">
    <property type="term" value="C:COPII vesicle coat"/>
    <property type="evidence" value="ECO:0007669"/>
    <property type="project" value="InterPro"/>
</dbReference>
<dbReference type="Gene3D" id="3.40.50.410">
    <property type="entry name" value="von Willebrand factor, type A domain"/>
    <property type="match status" value="1"/>
</dbReference>
<keyword evidence="2 9" id="KW-0479">Metal-binding</keyword>
<evidence type="ECO:0000256" key="2">
    <source>
        <dbReference type="ARBA" id="ARBA00022723"/>
    </source>
</evidence>
<dbReference type="InterPro" id="IPR037364">
    <property type="entry name" value="Sec23"/>
</dbReference>
<keyword evidence="1 9" id="KW-0813">Transport</keyword>
<feature type="domain" description="Zinc finger Sec23/Sec24-type" evidence="12">
    <location>
        <begin position="173"/>
        <end position="210"/>
    </location>
</feature>
<comment type="similarity">
    <text evidence="9">Belongs to the SEC23/SEC24 family. SEC23 subfamily.</text>
</comment>
<dbReference type="GO" id="GO:0005096">
    <property type="term" value="F:GTPase activator activity"/>
    <property type="evidence" value="ECO:0007669"/>
    <property type="project" value="TreeGrafter"/>
</dbReference>
<evidence type="ECO:0000256" key="5">
    <source>
        <dbReference type="ARBA" id="ARBA00022892"/>
    </source>
</evidence>